<sequence length="117" mass="14090">MEIKLDRKEMKNFYKDMPDLRIPKQFSKPFHKDKEGIHLENKFKKEKSKLADKKELNNININLKLKYDAIKQLCPYEELNRRCGGIFVGLDRTREIKRNKLINKLKSLKKEKEDKIV</sequence>
<name>A0ABD2NLA6_9CUCU</name>
<keyword evidence="2" id="KW-1185">Reference proteome</keyword>
<proteinExistence type="predicted"/>
<dbReference type="AlphaFoldDB" id="A0ABD2NLA6"/>
<dbReference type="EMBL" id="JABFTP020000124">
    <property type="protein sequence ID" value="KAL3279319.1"/>
    <property type="molecule type" value="Genomic_DNA"/>
</dbReference>
<comment type="caution">
    <text evidence="1">The sequence shown here is derived from an EMBL/GenBank/DDBJ whole genome shotgun (WGS) entry which is preliminary data.</text>
</comment>
<evidence type="ECO:0000313" key="1">
    <source>
        <dbReference type="EMBL" id="KAL3279319.1"/>
    </source>
</evidence>
<gene>
    <name evidence="1" type="ORF">HHI36_016827</name>
</gene>
<accession>A0ABD2NLA6</accession>
<reference evidence="1 2" key="1">
    <citation type="journal article" date="2021" name="BMC Biol.">
        <title>Horizontally acquired antibacterial genes associated with adaptive radiation of ladybird beetles.</title>
        <authorList>
            <person name="Li H.S."/>
            <person name="Tang X.F."/>
            <person name="Huang Y.H."/>
            <person name="Xu Z.Y."/>
            <person name="Chen M.L."/>
            <person name="Du X.Y."/>
            <person name="Qiu B.Y."/>
            <person name="Chen P.T."/>
            <person name="Zhang W."/>
            <person name="Slipinski A."/>
            <person name="Escalona H.E."/>
            <person name="Waterhouse R.M."/>
            <person name="Zwick A."/>
            <person name="Pang H."/>
        </authorList>
    </citation>
    <scope>NUCLEOTIDE SEQUENCE [LARGE SCALE GENOMIC DNA]</scope>
    <source>
        <strain evidence="1">SYSU2018</strain>
    </source>
</reference>
<dbReference type="Proteomes" id="UP001516400">
    <property type="component" value="Unassembled WGS sequence"/>
</dbReference>
<protein>
    <submittedName>
        <fullName evidence="1">Uncharacterized protein</fullName>
    </submittedName>
</protein>
<evidence type="ECO:0000313" key="2">
    <source>
        <dbReference type="Proteomes" id="UP001516400"/>
    </source>
</evidence>
<organism evidence="1 2">
    <name type="scientific">Cryptolaemus montrouzieri</name>
    <dbReference type="NCBI Taxonomy" id="559131"/>
    <lineage>
        <taxon>Eukaryota</taxon>
        <taxon>Metazoa</taxon>
        <taxon>Ecdysozoa</taxon>
        <taxon>Arthropoda</taxon>
        <taxon>Hexapoda</taxon>
        <taxon>Insecta</taxon>
        <taxon>Pterygota</taxon>
        <taxon>Neoptera</taxon>
        <taxon>Endopterygota</taxon>
        <taxon>Coleoptera</taxon>
        <taxon>Polyphaga</taxon>
        <taxon>Cucujiformia</taxon>
        <taxon>Coccinelloidea</taxon>
        <taxon>Coccinellidae</taxon>
        <taxon>Scymninae</taxon>
        <taxon>Scymnini</taxon>
        <taxon>Cryptolaemus</taxon>
    </lineage>
</organism>